<reference evidence="2 3" key="1">
    <citation type="submission" date="2018-08" db="EMBL/GenBank/DDBJ databases">
        <title>Genomic Encyclopedia of Type Strains, Phase IV (KMG-IV): sequencing the most valuable type-strain genomes for metagenomic binning, comparative biology and taxonomic classification.</title>
        <authorList>
            <person name="Goeker M."/>
        </authorList>
    </citation>
    <scope>NUCLEOTIDE SEQUENCE [LARGE SCALE GENOMIC DNA]</scope>
    <source>
        <strain evidence="2 3">BW863</strain>
    </source>
</reference>
<organism evidence="2 3">
    <name type="scientific">Methylovirgula ligni</name>
    <dbReference type="NCBI Taxonomy" id="569860"/>
    <lineage>
        <taxon>Bacteria</taxon>
        <taxon>Pseudomonadati</taxon>
        <taxon>Pseudomonadota</taxon>
        <taxon>Alphaproteobacteria</taxon>
        <taxon>Hyphomicrobiales</taxon>
        <taxon>Beijerinckiaceae</taxon>
        <taxon>Methylovirgula</taxon>
    </lineage>
</organism>
<evidence type="ECO:0000256" key="1">
    <source>
        <dbReference type="HAMAP-Rule" id="MF_00697"/>
    </source>
</evidence>
<dbReference type="PANTHER" id="PTHR42194:SF1">
    <property type="entry name" value="UPF0276 PROTEIN HI_1600"/>
    <property type="match status" value="1"/>
</dbReference>
<protein>
    <recommendedName>
        <fullName evidence="1">UPF0276 protein DES32_1449</fullName>
    </recommendedName>
</protein>
<proteinExistence type="inferred from homology"/>
<name>A0A3D9Z3C1_9HYPH</name>
<keyword evidence="3" id="KW-1185">Reference proteome</keyword>
<dbReference type="PANTHER" id="PTHR42194">
    <property type="entry name" value="UPF0276 PROTEIN HI_1600"/>
    <property type="match status" value="1"/>
</dbReference>
<dbReference type="InterPro" id="IPR007801">
    <property type="entry name" value="MbnB/TglH/ChrH"/>
</dbReference>
<comment type="caution">
    <text evidence="2">The sequence shown here is derived from an EMBL/GenBank/DDBJ whole genome shotgun (WGS) entry which is preliminary data.</text>
</comment>
<dbReference type="EMBL" id="QUMO01000002">
    <property type="protein sequence ID" value="REF87819.1"/>
    <property type="molecule type" value="Genomic_DNA"/>
</dbReference>
<gene>
    <name evidence="2" type="ORF">DES32_1449</name>
</gene>
<evidence type="ECO:0000313" key="3">
    <source>
        <dbReference type="Proteomes" id="UP000256900"/>
    </source>
</evidence>
<dbReference type="HAMAP" id="MF_00697">
    <property type="entry name" value="UPF0276"/>
    <property type="match status" value="1"/>
</dbReference>
<evidence type="ECO:0000313" key="2">
    <source>
        <dbReference type="EMBL" id="REF87819.1"/>
    </source>
</evidence>
<accession>A0A3D9Z3C1</accession>
<dbReference type="RefSeq" id="WP_115835974.1">
    <property type="nucleotide sequence ID" value="NZ_CP025086.1"/>
</dbReference>
<dbReference type="Pfam" id="PF05114">
    <property type="entry name" value="MbnB_TglH_ChrH"/>
    <property type="match status" value="1"/>
</dbReference>
<dbReference type="Proteomes" id="UP000256900">
    <property type="component" value="Unassembled WGS sequence"/>
</dbReference>
<dbReference type="NCBIfam" id="NF003818">
    <property type="entry name" value="PRK05409.1"/>
    <property type="match status" value="1"/>
</dbReference>
<comment type="similarity">
    <text evidence="1">Belongs to the UPF0276 family.</text>
</comment>
<sequence>MTLAPLPAEVGLSFKPQHFAAIAEQPAAVGFFEVHAENYFGAGGAPHAQLTALRHDYALSIHGVGLSIGGSGPLDGAHLARLKALCERYQPESFSEHLAWASHHETFFNDLLPLPLNETSLARVAAHVDELQSTLQRRVLIENPASYLSFSDGTIAEPQFLAELAARTGCGLLLDINNVYVSAINLGFDPQVYLDAFPLGYVGEIHLAGHSAATDAEGRAMLIDTHGAPVADPVFALHQRVLAQTGPLPSLIERDNDVPDWASLAAEAATAAAFLQAARTKAPTNEAA</sequence>
<dbReference type="Gene3D" id="3.20.20.150">
    <property type="entry name" value="Divalent-metal-dependent TIM barrel enzymes"/>
    <property type="match status" value="1"/>
</dbReference>
<dbReference type="InterPro" id="IPR036237">
    <property type="entry name" value="Xyl_isomerase-like_sf"/>
</dbReference>
<dbReference type="AlphaFoldDB" id="A0A3D9Z3C1"/>
<dbReference type="OrthoDB" id="9763101at2"/>
<dbReference type="SUPFAM" id="SSF51658">
    <property type="entry name" value="Xylose isomerase-like"/>
    <property type="match status" value="1"/>
</dbReference>